<feature type="compositionally biased region" description="Polar residues" evidence="1">
    <location>
        <begin position="636"/>
        <end position="653"/>
    </location>
</feature>
<feature type="compositionally biased region" description="Polar residues" evidence="1">
    <location>
        <begin position="766"/>
        <end position="775"/>
    </location>
</feature>
<feature type="compositionally biased region" description="Pro residues" evidence="1">
    <location>
        <begin position="798"/>
        <end position="815"/>
    </location>
</feature>
<feature type="compositionally biased region" description="Acidic residues" evidence="1">
    <location>
        <begin position="501"/>
        <end position="510"/>
    </location>
</feature>
<dbReference type="InterPro" id="IPR009072">
    <property type="entry name" value="Histone-fold"/>
</dbReference>
<name>A0A1E3I7U0_9TREE</name>
<feature type="region of interest" description="Disordered" evidence="1">
    <location>
        <begin position="410"/>
        <end position="879"/>
    </location>
</feature>
<feature type="compositionally biased region" description="Basic and acidic residues" evidence="1">
    <location>
        <begin position="707"/>
        <end position="718"/>
    </location>
</feature>
<reference evidence="2 3" key="1">
    <citation type="submission" date="2016-06" db="EMBL/GenBank/DDBJ databases">
        <title>Evolution of pathogenesis and genome organization in the Tremellales.</title>
        <authorList>
            <person name="Cuomo C."/>
            <person name="Litvintseva A."/>
            <person name="Heitman J."/>
            <person name="Chen Y."/>
            <person name="Sun S."/>
            <person name="Springer D."/>
            <person name="Dromer F."/>
            <person name="Young S."/>
            <person name="Zeng Q."/>
            <person name="Chapman S."/>
            <person name="Gujja S."/>
            <person name="Saif S."/>
            <person name="Birren B."/>
        </authorList>
    </citation>
    <scope>NUCLEOTIDE SEQUENCE [LARGE SCALE GENOMIC DNA]</scope>
    <source>
        <strain evidence="2 3">CBS 6039</strain>
    </source>
</reference>
<feature type="region of interest" description="Disordered" evidence="1">
    <location>
        <begin position="258"/>
        <end position="353"/>
    </location>
</feature>
<feature type="compositionally biased region" description="Low complexity" evidence="1">
    <location>
        <begin position="949"/>
        <end position="967"/>
    </location>
</feature>
<organism evidence="2 3">
    <name type="scientific">Cryptococcus amylolentus CBS 6039</name>
    <dbReference type="NCBI Taxonomy" id="1295533"/>
    <lineage>
        <taxon>Eukaryota</taxon>
        <taxon>Fungi</taxon>
        <taxon>Dikarya</taxon>
        <taxon>Basidiomycota</taxon>
        <taxon>Agaricomycotina</taxon>
        <taxon>Tremellomycetes</taxon>
        <taxon>Tremellales</taxon>
        <taxon>Cryptococcaceae</taxon>
        <taxon>Cryptococcus</taxon>
    </lineage>
</organism>
<dbReference type="GO" id="GO:0046982">
    <property type="term" value="F:protein heterodimerization activity"/>
    <property type="evidence" value="ECO:0007669"/>
    <property type="project" value="InterPro"/>
</dbReference>
<proteinExistence type="predicted"/>
<gene>
    <name evidence="2" type="ORF">L202_00647</name>
</gene>
<evidence type="ECO:0000313" key="2">
    <source>
        <dbReference type="EMBL" id="ODN84773.1"/>
    </source>
</evidence>
<dbReference type="OrthoDB" id="5382203at2759"/>
<feature type="compositionally biased region" description="Polar residues" evidence="1">
    <location>
        <begin position="735"/>
        <end position="756"/>
    </location>
</feature>
<evidence type="ECO:0000256" key="1">
    <source>
        <dbReference type="SAM" id="MobiDB-lite"/>
    </source>
</evidence>
<dbReference type="GeneID" id="30151956"/>
<feature type="compositionally biased region" description="Polar residues" evidence="1">
    <location>
        <begin position="301"/>
        <end position="313"/>
    </location>
</feature>
<sequence>MWAVLSHLFLCPRQPPAMSIPPQPTQFLSPASANALISDHRPTTLSSPALTSLNSLLDEVLVHLISAAQSINPIDLRKEAIPSFFHAEKGAGDSTAIRSLGRSAVSEAEVELRSWMEDRGPTRGFPPGGKGSGTRSERAFPVLQAVELMRTKCVTFSTLAPPEAADASKEEQAIDEWKTVRGDASDDTVEPAALWLTAIIEHLCEHILAQLARVVARDSGSSVASPQDLYTALCEDESIWGVFQRMKAKEQIEFTIRASTRSKRSNTSRSSPDNRSIGRASPALSSASPGRDVSIDITRNVKMTSPGSATETNAMGGISGGLTRKGSTLSRRGHTGSPVSKVLPYGQHHERNGSVLSANTRSMLSQFHDTFEDDQNAEDIQEAQQEFDKLVKSGDTMKVSLTPNRLKHFELANGKGKRPQTSSSPGTPSTPPVPPLAHIDKSRRSHSISRVPPPIDTSPLPTDQLPATRPYDVSSPPRPPLSSKRSQSDKRLVARTAKVIDEEEEEEEDLAGVSGFLKSKSKKESLMDILAGDPLPESSGPPAKRTVPAVVLGTPPPAAPPVRKASPESRRKAAPSPIVVAPHVQRPGRVKEVTQVVPEKAVEKAQPPKPAEPAGRPRRKTDAQELADIFNIGPPSGTSSAAPTLGTVASPQRNGGKKRTEAQDLADFFNSEPPPAAPSPTSGEQLPTTAKSNRFRGFMSKVTGSGKKRDAAEAERHFRQGSTAQPAAHGPLASLSLSRLNSETPSAPPAVNSNTFPRHEMRRQKSLGNMDSAPSSYKHDAPALPAVYTQTQTGVPRIPTPPRVEPIPTPEPIDVPQPVVAPSLPQKDSARGKKALRKPSLSKLRKISPNQSSAGTPLSGQSDGPPRAASAGASSHVTVDQAAAATAALAGLGLDVDDERRSEEPEVPVTSVTTSVTSTPNGSEKTPRGKSRSRAGTVSQTRPIIIQKTTSTTAMTTAAPPSDPASDVGASKEPTMATGASIDKAASTSPVNEKADEAAEPVAAEDASPDLVSSVKVPTIKEPSIPLTDLLPLRSLLAHATSATECRLLLNAILTQFGVPQAAPASANQDTSDEGAEERVMAWLLAGREGPVGDYGYRQPLPASSCISEQAGGEEKEDHEKAESCESTKEDRIVTPALGSEEFSPGRKIESGQKGFDEEDVEYLDAEDNHRVENTV</sequence>
<evidence type="ECO:0000313" key="3">
    <source>
        <dbReference type="Proteomes" id="UP000094065"/>
    </source>
</evidence>
<dbReference type="AlphaFoldDB" id="A0A1E3I7U0"/>
<keyword evidence="3" id="KW-1185">Reference proteome</keyword>
<feature type="compositionally biased region" description="Low complexity" evidence="1">
    <location>
        <begin position="1000"/>
        <end position="1010"/>
    </location>
</feature>
<accession>A0A1E3I7U0</accession>
<protein>
    <submittedName>
        <fullName evidence="2">Uncharacterized protein</fullName>
    </submittedName>
</protein>
<feature type="compositionally biased region" description="Basic and acidic residues" evidence="1">
    <location>
        <begin position="1167"/>
        <end position="1176"/>
    </location>
</feature>
<dbReference type="RefSeq" id="XP_018998576.1">
    <property type="nucleotide sequence ID" value="XM_019133871.1"/>
</dbReference>
<dbReference type="Proteomes" id="UP000094065">
    <property type="component" value="Unassembled WGS sequence"/>
</dbReference>
<dbReference type="Gene3D" id="1.10.20.10">
    <property type="entry name" value="Histone, subunit A"/>
    <property type="match status" value="1"/>
</dbReference>
<feature type="region of interest" description="Disordered" evidence="1">
    <location>
        <begin position="1108"/>
        <end position="1176"/>
    </location>
</feature>
<feature type="region of interest" description="Disordered" evidence="1">
    <location>
        <begin position="895"/>
        <end position="1012"/>
    </location>
</feature>
<comment type="caution">
    <text evidence="2">The sequence shown here is derived from an EMBL/GenBank/DDBJ whole genome shotgun (WGS) entry which is preliminary data.</text>
</comment>
<feature type="compositionally biased region" description="Acidic residues" evidence="1">
    <location>
        <begin position="1157"/>
        <end position="1166"/>
    </location>
</feature>
<feature type="compositionally biased region" description="Polar residues" evidence="1">
    <location>
        <begin position="681"/>
        <end position="692"/>
    </location>
</feature>
<feature type="compositionally biased region" description="Low complexity" evidence="1">
    <location>
        <begin position="907"/>
        <end position="920"/>
    </location>
</feature>
<feature type="compositionally biased region" description="Polar residues" evidence="1">
    <location>
        <begin position="848"/>
        <end position="862"/>
    </location>
</feature>
<dbReference type="EMBL" id="AWGJ01000001">
    <property type="protein sequence ID" value="ODN84773.1"/>
    <property type="molecule type" value="Genomic_DNA"/>
</dbReference>
<feature type="compositionally biased region" description="Basic and acidic residues" evidence="1">
    <location>
        <begin position="1113"/>
        <end position="1133"/>
    </location>
</feature>
<dbReference type="STRING" id="1295533.A0A1E3I7U0"/>